<feature type="compositionally biased region" description="Low complexity" evidence="1">
    <location>
        <begin position="68"/>
        <end position="77"/>
    </location>
</feature>
<feature type="region of interest" description="Disordered" evidence="1">
    <location>
        <begin position="322"/>
        <end position="356"/>
    </location>
</feature>
<dbReference type="NCBIfam" id="TIGR02452">
    <property type="entry name" value="TIGR02452 family protein"/>
    <property type="match status" value="1"/>
</dbReference>
<dbReference type="InterPro" id="IPR043472">
    <property type="entry name" value="Macro_dom-like"/>
</dbReference>
<accession>A0ABR2H8G2</accession>
<feature type="domain" description="Microbial-type PARG catalytic" evidence="2">
    <location>
        <begin position="387"/>
        <end position="530"/>
    </location>
</feature>
<dbReference type="Gene3D" id="3.40.220.10">
    <property type="entry name" value="Leucine Aminopeptidase, subunit E, domain 1"/>
    <property type="match status" value="1"/>
</dbReference>
<feature type="compositionally biased region" description="Basic and acidic residues" evidence="1">
    <location>
        <begin position="32"/>
        <end position="44"/>
    </location>
</feature>
<dbReference type="InterPro" id="IPR019261">
    <property type="entry name" value="PARG_cat_microbial"/>
</dbReference>
<evidence type="ECO:0000256" key="1">
    <source>
        <dbReference type="SAM" id="MobiDB-lite"/>
    </source>
</evidence>
<organism evidence="3 4">
    <name type="scientific">Tritrichomonas musculus</name>
    <dbReference type="NCBI Taxonomy" id="1915356"/>
    <lineage>
        <taxon>Eukaryota</taxon>
        <taxon>Metamonada</taxon>
        <taxon>Parabasalia</taxon>
        <taxon>Tritrichomonadida</taxon>
        <taxon>Tritrichomonadidae</taxon>
        <taxon>Tritrichomonas</taxon>
    </lineage>
</organism>
<dbReference type="InterPro" id="IPR012664">
    <property type="entry name" value="CHP02452"/>
</dbReference>
<feature type="compositionally biased region" description="Low complexity" evidence="1">
    <location>
        <begin position="113"/>
        <end position="148"/>
    </location>
</feature>
<feature type="region of interest" description="Disordered" evidence="1">
    <location>
        <begin position="1"/>
        <end position="295"/>
    </location>
</feature>
<feature type="compositionally biased region" description="Basic and acidic residues" evidence="1">
    <location>
        <begin position="149"/>
        <end position="193"/>
    </location>
</feature>
<dbReference type="EMBL" id="JAPFFF010000038">
    <property type="protein sequence ID" value="KAK8842479.1"/>
    <property type="molecule type" value="Genomic_DNA"/>
</dbReference>
<feature type="compositionally biased region" description="Basic and acidic residues" evidence="1">
    <location>
        <begin position="282"/>
        <end position="295"/>
    </location>
</feature>
<name>A0ABR2H8G2_9EUKA</name>
<feature type="compositionally biased region" description="Low complexity" evidence="1">
    <location>
        <begin position="223"/>
        <end position="239"/>
    </location>
</feature>
<feature type="compositionally biased region" description="Low complexity" evidence="1">
    <location>
        <begin position="194"/>
        <end position="203"/>
    </location>
</feature>
<dbReference type="Pfam" id="PF10021">
    <property type="entry name" value="PARG_cat_microb"/>
    <property type="match status" value="1"/>
</dbReference>
<proteinExistence type="predicted"/>
<feature type="compositionally biased region" description="Basic and acidic residues" evidence="1">
    <location>
        <begin position="78"/>
        <end position="112"/>
    </location>
</feature>
<comment type="caution">
    <text evidence="3">The sequence shown here is derived from an EMBL/GenBank/DDBJ whole genome shotgun (WGS) entry which is preliminary data.</text>
</comment>
<feature type="compositionally biased region" description="Basic and acidic residues" evidence="1">
    <location>
        <begin position="204"/>
        <end position="222"/>
    </location>
</feature>
<dbReference type="SUPFAM" id="SSF52949">
    <property type="entry name" value="Macro domain-like"/>
    <property type="match status" value="1"/>
</dbReference>
<evidence type="ECO:0000259" key="2">
    <source>
        <dbReference type="Pfam" id="PF10021"/>
    </source>
</evidence>
<gene>
    <name evidence="3" type="ORF">M9Y10_026067</name>
</gene>
<dbReference type="PANTHER" id="PTHR35596:SF1">
    <property type="entry name" value="MICROBIAL-TYPE PARG CATALYTIC DOMAIN-CONTAINING PROTEIN"/>
    <property type="match status" value="1"/>
</dbReference>
<dbReference type="PANTHER" id="PTHR35596">
    <property type="entry name" value="DUF2263 DOMAIN-CONTAINING PROTEIN"/>
    <property type="match status" value="1"/>
</dbReference>
<evidence type="ECO:0000313" key="3">
    <source>
        <dbReference type="EMBL" id="KAK8842479.1"/>
    </source>
</evidence>
<feature type="compositionally biased region" description="Basic and acidic residues" evidence="1">
    <location>
        <begin position="54"/>
        <end position="67"/>
    </location>
</feature>
<protein>
    <recommendedName>
        <fullName evidence="2">Microbial-type PARG catalytic domain-containing protein</fullName>
    </recommendedName>
</protein>
<reference evidence="3 4" key="1">
    <citation type="submission" date="2024-04" db="EMBL/GenBank/DDBJ databases">
        <title>Tritrichomonas musculus Genome.</title>
        <authorList>
            <person name="Alves-Ferreira E."/>
            <person name="Grigg M."/>
            <person name="Lorenzi H."/>
            <person name="Galac M."/>
        </authorList>
    </citation>
    <scope>NUCLEOTIDE SEQUENCE [LARGE SCALE GENOMIC DNA]</scope>
    <source>
        <strain evidence="3 4">EAF2021</strain>
    </source>
</reference>
<feature type="compositionally biased region" description="Polar residues" evidence="1">
    <location>
        <begin position="240"/>
        <end position="272"/>
    </location>
</feature>
<sequence length="653" mass="76153">MTNNKEIRQNNTDMLSPNNQSNTVNSQTNAKHTQDENIKNDIKESNPSSNSSHKSHDSIEQKNKESQKQQQSQQQPKQESKQQQLEHESQQPKQESKQQQLEHESQQPKQESKQQQLEQESQQPKQESKQQQLKQESQKQQQSQQQPKQESKQQQLEHESQQPKQESKQQQLEHESQQPKQESKQQQLEHESQKQQQSQQQPKQESKQQQLEHESQHPKQESKQQQQLVHESQQQLQQQASIYTAITSSSDEPNKQKVASSNDSSNQPNSIQNDDEDDDASTDSRDGDDYKSKYREMKMKVKKLKEENEKLRGERDSYKKKYEEEVSKNTKQQDFAGKAKSGSYTQSKPHARPAKQTKESIRIAIFNENKKIANDGWYTYYDKYLYKNLSFNIKKDLEYSVTKTELIPATEKLALDPIFTSNKKKKIWGHKEKALIYDKIEIWPESTFYEAMKMKRESKKVCVLNFASATQPGGGIKNGRNSQEECLCRQSTLYFALERQEKFYKRNCKHYDSYGPDEMIYSPNVLIIRDDNDQLIAPVKVSVISAVAVNKAELFDSDDYDEDEIYKAMRKRCLRILELCLCKGNDVIVLGAFGCGVFQNSPEEVSGIFKKLLVDEFYGMLFKKIVFAIKCKPNESNELFDTFKSTFTPKRHH</sequence>
<feature type="compositionally biased region" description="Low complexity" evidence="1">
    <location>
        <begin position="18"/>
        <end position="29"/>
    </location>
</feature>
<dbReference type="Proteomes" id="UP001470230">
    <property type="component" value="Unassembled WGS sequence"/>
</dbReference>
<evidence type="ECO:0000313" key="4">
    <source>
        <dbReference type="Proteomes" id="UP001470230"/>
    </source>
</evidence>
<keyword evidence="4" id="KW-1185">Reference proteome</keyword>